<dbReference type="PROSITE" id="PS50127">
    <property type="entry name" value="UBC_2"/>
    <property type="match status" value="1"/>
</dbReference>
<dbReference type="Proteomes" id="UP001342314">
    <property type="component" value="Unassembled WGS sequence"/>
</dbReference>
<dbReference type="SUPFAM" id="SSF54495">
    <property type="entry name" value="UBC-like"/>
    <property type="match status" value="1"/>
</dbReference>
<evidence type="ECO:0000256" key="4">
    <source>
        <dbReference type="ARBA" id="ARBA00023027"/>
    </source>
</evidence>
<comment type="caution">
    <text evidence="7">The sequence shown here is derived from an EMBL/GenBank/DDBJ whole genome shotgun (WGS) entry which is preliminary data.</text>
</comment>
<feature type="region of interest" description="Disordered" evidence="5">
    <location>
        <begin position="79"/>
        <end position="98"/>
    </location>
</feature>
<dbReference type="InterPro" id="IPR016135">
    <property type="entry name" value="UBQ-conjugating_enzyme/RWD"/>
</dbReference>
<protein>
    <recommendedName>
        <fullName evidence="6">UBC core domain-containing protein</fullName>
    </recommendedName>
</protein>
<feature type="region of interest" description="Disordered" evidence="5">
    <location>
        <begin position="862"/>
        <end position="917"/>
    </location>
</feature>
<keyword evidence="8" id="KW-1185">Reference proteome</keyword>
<feature type="compositionally biased region" description="Acidic residues" evidence="5">
    <location>
        <begin position="54"/>
        <end position="64"/>
    </location>
</feature>
<feature type="compositionally biased region" description="Basic residues" evidence="5">
    <location>
        <begin position="1"/>
        <end position="10"/>
    </location>
</feature>
<keyword evidence="1" id="KW-0328">Glycosyltransferase</keyword>
<dbReference type="Gene3D" id="3.10.110.10">
    <property type="entry name" value="Ubiquitin Conjugating Enzyme"/>
    <property type="match status" value="1"/>
</dbReference>
<keyword evidence="2" id="KW-0808">Transferase</keyword>
<reference evidence="7 8" key="1">
    <citation type="submission" date="2021-12" db="EMBL/GenBank/DDBJ databases">
        <title>High titer production of polyol ester of fatty acids by Rhodotorula paludigena BS15 towards product separation-free biomass refinery.</title>
        <authorList>
            <person name="Mano J."/>
            <person name="Ono H."/>
            <person name="Tanaka T."/>
            <person name="Naito K."/>
            <person name="Sushida H."/>
            <person name="Ike M."/>
            <person name="Tokuyasu K."/>
            <person name="Kitaoka M."/>
        </authorList>
    </citation>
    <scope>NUCLEOTIDE SEQUENCE [LARGE SCALE GENOMIC DNA]</scope>
    <source>
        <strain evidence="7 8">BS15</strain>
    </source>
</reference>
<feature type="region of interest" description="Disordered" evidence="5">
    <location>
        <begin position="1"/>
        <end position="72"/>
    </location>
</feature>
<evidence type="ECO:0000256" key="2">
    <source>
        <dbReference type="ARBA" id="ARBA00022679"/>
    </source>
</evidence>
<dbReference type="Pfam" id="PF00644">
    <property type="entry name" value="PARP"/>
    <property type="match status" value="1"/>
</dbReference>
<accession>A0AAV5GMR7</accession>
<evidence type="ECO:0000256" key="5">
    <source>
        <dbReference type="SAM" id="MobiDB-lite"/>
    </source>
</evidence>
<feature type="compositionally biased region" description="Acidic residues" evidence="5">
    <location>
        <begin position="35"/>
        <end position="46"/>
    </location>
</feature>
<feature type="domain" description="UBC core" evidence="6">
    <location>
        <begin position="940"/>
        <end position="1101"/>
    </location>
</feature>
<evidence type="ECO:0000259" key="6">
    <source>
        <dbReference type="PROSITE" id="PS50127"/>
    </source>
</evidence>
<keyword evidence="4" id="KW-0520">NAD</keyword>
<dbReference type="SUPFAM" id="SSF56399">
    <property type="entry name" value="ADP-ribosylation"/>
    <property type="match status" value="1"/>
</dbReference>
<dbReference type="InterPro" id="IPR012317">
    <property type="entry name" value="Poly(ADP-ribose)pol_cat_dom"/>
</dbReference>
<dbReference type="InterPro" id="IPR051838">
    <property type="entry name" value="ARTD_PARP"/>
</dbReference>
<dbReference type="EMBL" id="BQKY01000007">
    <property type="protein sequence ID" value="GJN90810.1"/>
    <property type="molecule type" value="Genomic_DNA"/>
</dbReference>
<gene>
    <name evidence="7" type="ORF">Rhopal_003824-T1</name>
</gene>
<dbReference type="GO" id="GO:0016779">
    <property type="term" value="F:nucleotidyltransferase activity"/>
    <property type="evidence" value="ECO:0007669"/>
    <property type="project" value="UniProtKB-KW"/>
</dbReference>
<dbReference type="AlphaFoldDB" id="A0AAV5GMR7"/>
<dbReference type="CDD" id="cd23802">
    <property type="entry name" value="UBCc_UBE2Q"/>
    <property type="match status" value="1"/>
</dbReference>
<proteinExistence type="predicted"/>
<evidence type="ECO:0000313" key="7">
    <source>
        <dbReference type="EMBL" id="GJN90810.1"/>
    </source>
</evidence>
<sequence length="1101" mass="121111">MPAQPARKRQKVSDPAPAPTADDAMADSDEHAFEYEDDHSDDDELADSPAMALDSDDGHDELDSDGGGVDVLVLSDSDSDALANAPPEPEAAAKPKGKLTARKQFALDVQDVAARYAGTQDDIVKNFKRDDGDEMIRFSLKHPKFPRGLKISLMFPELGGYPNGHEVMCFTEHEDVPEDVETVLPEVAQLPKDADRSLNGIVEFLIHRIVRGEPNPWADAAKDTDEDNYDYEDELDLVGANLSKDSELMKTLRSDFKQLLDSGYRPGFTRVSELDLVVSVSKKVNLLGLPARALQAWDSQLITGEVVYLVLLMNYGAKYPVDLDNQTSGQVRFKVGISPRYKPSRQAIASAFRAHSSNPYTKGDFEAISLSAPLDALLNNKLGEILYIRRSNDRVGWAGAEQHCFEAGKNDAAVDKKKARAADKAEKVVSEASASLLPTDPMASTKTASNFPLLAFSYLVRRFVMCPRFCLNCYKRCDETITALLIALGLGPSLEHEIITNAPAVDLLVQLAYIAAKEYGLKGDLLPVGLELKVPSYVNNSLGEPWKSGDPTVDFDTLATENEKCNGIAALISELPPIDAMRAWLTGEDMTEDERILNRTRKLPDMQQGGVSISAWRLLRWIVASNTSYLKQIEDEDELIQGISKDYRQFRLVVGSPAKEHLQAESVKAAQAKNDNAVKYPTLYAWHGSSVKNWHSMGLHYRDTINGRAYGHGVYFALDGSVSLGHYAAPSSTIWKNAEFGISKLAAICEVTNLPKGFVSSSPYLVVNQLDWINCRYLIVQRGTSYSWTSDDANAAKAKQGEVVKSKVKTIALDPTYPLTLNTTRLAITDVGDKLQKLENSLKDTPEELNDSDTELIKEPSLILAESQSSTAASGGGIRSRLRRGRSGVAAESSTSKSKGKSKADEPPAPASEPDTFEPADEARLALLKQIPPPTKPSRGALSMITKEIKAMLKTQQEVGPTKAGFYFDPERSNDNAFNWVIEIPRESFEDGLPLRKDLQKHDIKSILMEIRFGDTYPFSPPFFRVVHPRFLPFIHGGGGHVTGGGSICMDTSNLEPRPARLDSNWEQPYSMDEAIAGFRRAAATHNWQVPAELEQFALQG</sequence>
<evidence type="ECO:0000313" key="8">
    <source>
        <dbReference type="Proteomes" id="UP001342314"/>
    </source>
</evidence>
<keyword evidence="3" id="KW-0548">Nucleotidyltransferase</keyword>
<name>A0AAV5GMR7_9BASI</name>
<evidence type="ECO:0000256" key="3">
    <source>
        <dbReference type="ARBA" id="ARBA00022695"/>
    </source>
</evidence>
<evidence type="ECO:0000256" key="1">
    <source>
        <dbReference type="ARBA" id="ARBA00022676"/>
    </source>
</evidence>
<dbReference type="GO" id="GO:0003950">
    <property type="term" value="F:NAD+ poly-ADP-ribosyltransferase activity"/>
    <property type="evidence" value="ECO:0007669"/>
    <property type="project" value="InterPro"/>
</dbReference>
<dbReference type="Gene3D" id="3.90.228.10">
    <property type="match status" value="1"/>
</dbReference>
<dbReference type="InterPro" id="IPR000608">
    <property type="entry name" value="UBC"/>
</dbReference>
<organism evidence="7 8">
    <name type="scientific">Rhodotorula paludigena</name>
    <dbReference type="NCBI Taxonomy" id="86838"/>
    <lineage>
        <taxon>Eukaryota</taxon>
        <taxon>Fungi</taxon>
        <taxon>Dikarya</taxon>
        <taxon>Basidiomycota</taxon>
        <taxon>Pucciniomycotina</taxon>
        <taxon>Microbotryomycetes</taxon>
        <taxon>Sporidiobolales</taxon>
        <taxon>Sporidiobolaceae</taxon>
        <taxon>Rhodotorula</taxon>
    </lineage>
</organism>
<dbReference type="PANTHER" id="PTHR21328">
    <property type="entry name" value="POLY ADP-RIBOSE POLYMERASE FAMILY, MEMBER PARP"/>
    <property type="match status" value="1"/>
</dbReference>